<dbReference type="Proteomes" id="UP000887013">
    <property type="component" value="Unassembled WGS sequence"/>
</dbReference>
<feature type="region of interest" description="Disordered" evidence="2">
    <location>
        <begin position="271"/>
        <end position="292"/>
    </location>
</feature>
<accession>A0A8X6T3J8</accession>
<feature type="compositionally biased region" description="Basic and acidic residues" evidence="2">
    <location>
        <begin position="1288"/>
        <end position="1302"/>
    </location>
</feature>
<evidence type="ECO:0000313" key="4">
    <source>
        <dbReference type="Proteomes" id="UP000887013"/>
    </source>
</evidence>
<proteinExistence type="predicted"/>
<feature type="coiled-coil region" evidence="1">
    <location>
        <begin position="1311"/>
        <end position="1338"/>
    </location>
</feature>
<evidence type="ECO:0000256" key="1">
    <source>
        <dbReference type="SAM" id="Coils"/>
    </source>
</evidence>
<feature type="compositionally biased region" description="Basic and acidic residues" evidence="2">
    <location>
        <begin position="1"/>
        <end position="14"/>
    </location>
</feature>
<reference evidence="3" key="1">
    <citation type="submission" date="2020-08" db="EMBL/GenBank/DDBJ databases">
        <title>Multicomponent nature underlies the extraordinary mechanical properties of spider dragline silk.</title>
        <authorList>
            <person name="Kono N."/>
            <person name="Nakamura H."/>
            <person name="Mori M."/>
            <person name="Yoshida Y."/>
            <person name="Ohtoshi R."/>
            <person name="Malay A.D."/>
            <person name="Moran D.A.P."/>
            <person name="Tomita M."/>
            <person name="Numata K."/>
            <person name="Arakawa K."/>
        </authorList>
    </citation>
    <scope>NUCLEOTIDE SEQUENCE</scope>
</reference>
<feature type="region of interest" description="Disordered" evidence="2">
    <location>
        <begin position="1287"/>
        <end position="1306"/>
    </location>
</feature>
<dbReference type="OrthoDB" id="6432241at2759"/>
<feature type="region of interest" description="Disordered" evidence="2">
    <location>
        <begin position="205"/>
        <end position="234"/>
    </location>
</feature>
<organism evidence="3 4">
    <name type="scientific">Nephila pilipes</name>
    <name type="common">Giant wood spider</name>
    <name type="synonym">Nephila maculata</name>
    <dbReference type="NCBI Taxonomy" id="299642"/>
    <lineage>
        <taxon>Eukaryota</taxon>
        <taxon>Metazoa</taxon>
        <taxon>Ecdysozoa</taxon>
        <taxon>Arthropoda</taxon>
        <taxon>Chelicerata</taxon>
        <taxon>Arachnida</taxon>
        <taxon>Araneae</taxon>
        <taxon>Araneomorphae</taxon>
        <taxon>Entelegynae</taxon>
        <taxon>Araneoidea</taxon>
        <taxon>Nephilidae</taxon>
        <taxon>Nephila</taxon>
    </lineage>
</organism>
<feature type="compositionally biased region" description="Basic and acidic residues" evidence="2">
    <location>
        <begin position="1369"/>
        <end position="1380"/>
    </location>
</feature>
<evidence type="ECO:0000256" key="2">
    <source>
        <dbReference type="SAM" id="MobiDB-lite"/>
    </source>
</evidence>
<feature type="region of interest" description="Disordered" evidence="2">
    <location>
        <begin position="1623"/>
        <end position="1645"/>
    </location>
</feature>
<feature type="coiled-coil region" evidence="1">
    <location>
        <begin position="1420"/>
        <end position="1498"/>
    </location>
</feature>
<feature type="compositionally biased region" description="Polar residues" evidence="2">
    <location>
        <begin position="277"/>
        <end position="292"/>
    </location>
</feature>
<name>A0A8X6T3J8_NEPPI</name>
<protein>
    <submittedName>
        <fullName evidence="3">Uncharacterized protein</fullName>
    </submittedName>
</protein>
<evidence type="ECO:0000313" key="3">
    <source>
        <dbReference type="EMBL" id="GFS77791.1"/>
    </source>
</evidence>
<feature type="region of interest" description="Disordered" evidence="2">
    <location>
        <begin position="1348"/>
        <end position="1380"/>
    </location>
</feature>
<gene>
    <name evidence="3" type="primary">AVEN_105154_1</name>
    <name evidence="3" type="ORF">NPIL_425112</name>
</gene>
<comment type="caution">
    <text evidence="3">The sequence shown here is derived from an EMBL/GenBank/DDBJ whole genome shotgun (WGS) entry which is preliminary data.</text>
</comment>
<dbReference type="EMBL" id="BMAW01097073">
    <property type="protein sequence ID" value="GFS77791.1"/>
    <property type="molecule type" value="Genomic_DNA"/>
</dbReference>
<feature type="compositionally biased region" description="Basic and acidic residues" evidence="2">
    <location>
        <begin position="220"/>
        <end position="232"/>
    </location>
</feature>
<feature type="region of interest" description="Disordered" evidence="2">
    <location>
        <begin position="1"/>
        <end position="56"/>
    </location>
</feature>
<keyword evidence="1" id="KW-0175">Coiled coil</keyword>
<sequence>MEEEVVQKHHDGKDNQGSSSPDSGVCDLDTHPEDNSSPPQVASPPRNHPPPEGRNKYGLTFDPFFVRYTDNRRLTLLKSLSQDSEYSLDTSLFDAEEFLQDMGFAGTSDPTIPERFLPSLMQRLSKFPESEMESLHDRIIQSIGCFRRKEGKRRLFRNLSMGKDSSVDHYGNNLLACPSNNYPLLRSNTGPAEFPFDDTMSSAYDANNSLKSGRLSSNDSGHHSMDSLKNEDLPESPIAILVSAASVEQEEKDLDHDTDKGVQVCLNEDDGLVDLPSSESTDTSSAVKNTSDGEFTSTVQELQKLTDDICCDQDIVSRNKSCDDASETTEASELELSIDENDSSDDKCVSSCTPEENSQKIMNEICEGDKIQISTVCSEEKSALSENGTKSFPAKRPLRRISNAQSYNPLKYTKGFGSFEKNSKIDEDGYSSVLNIERPSAQVFNTKIGDSVECDVNPFKNSNVHDTSEYQREGEKIFKDAHELNSNIKLFPSDSSPCTSNNICSVPSTANDISPYSVNKNDTAQFSAKINITELSSSKMQTSQLSSNKIDSICFSPSKMGPSNNMSHSKIRIFNKPKFTRDDSLTNFLSSMLDTSEGDSFLKPPVTPTNSLGEIQSKSDSEILQDNISSSSFVLHCRVNKARSTETLNKEPFISSFSKDRSILKNVHDKAPNRKRRVLRRMSSSLQCCDDENCVDPDRLTLKEDFHFPPTNPFISVNTTPKQSVRHTKSNHHVSGHRAVSPCNSLPALNFYNTCKTPSEFHCNNPFDYTMQKNVQSNSDPEGKLFCPRKKEKRNCKKRRYFSCPSEASVNLSSCPNSQKFLNSNRCDLEMNKCVLESCFIPEANNFINSSLKQIAVPGVNLCKRCTECDRTLQRDNVACCKDYRNLGCCSFQQSLQSRNDMFPISSVNERSKHYMWNSTPDVRYGCYDSSPMEYHGNTQLSSSNDFSMNRNRNFGISSPFCEDTFVTDDVFYPDRISRSFPFYCDHCLNAQTNSNKKSKVRMPQRQNSMSIDDPEEHMLPSWNVHGHSNCSFQNSIPNKNGCLSEDCCLKSSSLSKSSPRKISAVTSVQNIPECTSKQKKAEHRNDFAPISSEQKHLTSAFEDQVRDNILQPCVMNNKNEAFLERKIRIFSKFFTNLGNLSKSIQDRNSDNKHKEIRDSQFCDVIGTDKQCKSNVQSGFCALPPRKCSTPPPEFDRLINLLKNTNTSDIKVSETFETNKKNVRDADENRAVYENRVVLQAKPRFEGNQRLFKPVQFTSSVSMYINSEENGLDSHIRRKENISSLPDILHRDTTSSKSDESSRASTSQISFKVVTRELEDLQQSIQKAKEMRISASKELHLLQELLSGDDGNSETSREKRLSSVYAGTHPKDSSLKSSEVAEHQMTEDKLYFIDDIFVNRMDMADISSQFLHYKTSMLCHQDVYKRLADMRKTLKDLREKSQKEVSEDTSFWQEEIKKIKEETNKAWQEKLDRMEARLASQEEELRRLQLDNENLHKTLDSQRLGSPICHCKSENGQNGFGRIDSAFEDDEEYFSHKPSIPIQSTRQECDRLQERLTEEEQRADQLKLLLNQKLIEFNKLQITLSKQTKEMIELEKSYLQLQCRLRRGTSKPVVARLCSRTSPFASKNLCPKPSPPATPKPNAVS</sequence>
<feature type="compositionally biased region" description="Polar residues" evidence="2">
    <location>
        <begin position="205"/>
        <end position="219"/>
    </location>
</feature>
<feature type="coiled-coil region" evidence="1">
    <location>
        <begin position="1542"/>
        <end position="1604"/>
    </location>
</feature>
<keyword evidence="4" id="KW-1185">Reference proteome</keyword>